<accession>L8WM04</accession>
<dbReference type="Proteomes" id="UP000011668">
    <property type="component" value="Unassembled WGS sequence"/>
</dbReference>
<feature type="transmembrane region" description="Helical" evidence="1">
    <location>
        <begin position="40"/>
        <end position="62"/>
    </location>
</feature>
<comment type="caution">
    <text evidence="2">The sequence shown here is derived from an EMBL/GenBank/DDBJ whole genome shotgun (WGS) entry which is preliminary data.</text>
</comment>
<protein>
    <submittedName>
        <fullName evidence="2">Uncharacterized protein</fullName>
    </submittedName>
</protein>
<evidence type="ECO:0000313" key="3">
    <source>
        <dbReference type="Proteomes" id="UP000011668"/>
    </source>
</evidence>
<sequence>MWGVYIHQIEVHILRTLFSRDTLRSSRLNDSQDGYEENRFGIGSCAITFKIYCTFVLVHIRFNREQVDRVRRTISVGSSSFQPYQLINITFVEH</sequence>
<keyword evidence="1" id="KW-0472">Membrane</keyword>
<keyword evidence="1" id="KW-1133">Transmembrane helix</keyword>
<reference evidence="2 3" key="1">
    <citation type="journal article" date="2013" name="Nat. Commun.">
        <title>The evolution and pathogenic mechanisms of the rice sheath blight pathogen.</title>
        <authorList>
            <person name="Zheng A."/>
            <person name="Lin R."/>
            <person name="Xu L."/>
            <person name="Qin P."/>
            <person name="Tang C."/>
            <person name="Ai P."/>
            <person name="Zhang D."/>
            <person name="Liu Y."/>
            <person name="Sun Z."/>
            <person name="Feng H."/>
            <person name="Wang Y."/>
            <person name="Chen Y."/>
            <person name="Liang X."/>
            <person name="Fu R."/>
            <person name="Li Q."/>
            <person name="Zhang J."/>
            <person name="Yu X."/>
            <person name="Xie Z."/>
            <person name="Ding L."/>
            <person name="Guan P."/>
            <person name="Tang J."/>
            <person name="Liang Y."/>
            <person name="Wang S."/>
            <person name="Deng Q."/>
            <person name="Li S."/>
            <person name="Zhu J."/>
            <person name="Wang L."/>
            <person name="Liu H."/>
            <person name="Li P."/>
        </authorList>
    </citation>
    <scope>NUCLEOTIDE SEQUENCE [LARGE SCALE GENOMIC DNA]</scope>
    <source>
        <strain evidence="3">AG-1 IA</strain>
    </source>
</reference>
<proteinExistence type="predicted"/>
<dbReference type="HOGENOM" id="CLU_2387674_0_0_1"/>
<organism evidence="2 3">
    <name type="scientific">Thanatephorus cucumeris (strain AG1-IA)</name>
    <name type="common">Rice sheath blight fungus</name>
    <name type="synonym">Rhizoctonia solani</name>
    <dbReference type="NCBI Taxonomy" id="983506"/>
    <lineage>
        <taxon>Eukaryota</taxon>
        <taxon>Fungi</taxon>
        <taxon>Dikarya</taxon>
        <taxon>Basidiomycota</taxon>
        <taxon>Agaricomycotina</taxon>
        <taxon>Agaricomycetes</taxon>
        <taxon>Cantharellales</taxon>
        <taxon>Ceratobasidiaceae</taxon>
        <taxon>Rhizoctonia</taxon>
        <taxon>Rhizoctonia solani AG-1</taxon>
    </lineage>
</organism>
<gene>
    <name evidence="2" type="ORF">AG1IA_06984</name>
</gene>
<evidence type="ECO:0000313" key="2">
    <source>
        <dbReference type="EMBL" id="ELU38985.1"/>
    </source>
</evidence>
<keyword evidence="1" id="KW-0812">Transmembrane</keyword>
<evidence type="ECO:0000256" key="1">
    <source>
        <dbReference type="SAM" id="Phobius"/>
    </source>
</evidence>
<keyword evidence="3" id="KW-1185">Reference proteome</keyword>
<name>L8WM04_THACA</name>
<dbReference type="AlphaFoldDB" id="L8WM04"/>
<dbReference type="EMBL" id="AFRT01001970">
    <property type="protein sequence ID" value="ELU38985.1"/>
    <property type="molecule type" value="Genomic_DNA"/>
</dbReference>